<dbReference type="GO" id="GO:0005886">
    <property type="term" value="C:plasma membrane"/>
    <property type="evidence" value="ECO:0007669"/>
    <property type="project" value="TreeGrafter"/>
</dbReference>
<feature type="transmembrane region" description="Helical" evidence="1">
    <location>
        <begin position="215"/>
        <end position="238"/>
    </location>
</feature>
<keyword evidence="1" id="KW-0472">Membrane</keyword>
<dbReference type="RefSeq" id="WP_161349740.1">
    <property type="nucleotide sequence ID" value="NZ_WTUX01000002.1"/>
</dbReference>
<feature type="transmembrane region" description="Helical" evidence="1">
    <location>
        <begin position="354"/>
        <end position="372"/>
    </location>
</feature>
<name>A0A845LUU0_9RHOB</name>
<feature type="transmembrane region" description="Helical" evidence="1">
    <location>
        <begin position="101"/>
        <end position="120"/>
    </location>
</feature>
<feature type="transmembrane region" description="Helical" evidence="1">
    <location>
        <begin position="178"/>
        <end position="195"/>
    </location>
</feature>
<evidence type="ECO:0000313" key="2">
    <source>
        <dbReference type="EMBL" id="MZR11630.1"/>
    </source>
</evidence>
<feature type="transmembrane region" description="Helical" evidence="1">
    <location>
        <begin position="50"/>
        <end position="70"/>
    </location>
</feature>
<dbReference type="InterPro" id="IPR004711">
    <property type="entry name" value="Benzoate_Transporter"/>
</dbReference>
<proteinExistence type="predicted"/>
<dbReference type="Pfam" id="PF03594">
    <property type="entry name" value="BenE"/>
    <property type="match status" value="1"/>
</dbReference>
<dbReference type="GO" id="GO:0042925">
    <property type="term" value="F:benzoate transmembrane transporter activity"/>
    <property type="evidence" value="ECO:0007669"/>
    <property type="project" value="InterPro"/>
</dbReference>
<keyword evidence="1" id="KW-1133">Transmembrane helix</keyword>
<feature type="transmembrane region" description="Helical" evidence="1">
    <location>
        <begin position="321"/>
        <end position="342"/>
    </location>
</feature>
<feature type="transmembrane region" description="Helical" evidence="1">
    <location>
        <begin position="127"/>
        <end position="149"/>
    </location>
</feature>
<dbReference type="AlphaFoldDB" id="A0A845LUU0"/>
<keyword evidence="3" id="KW-1185">Reference proteome</keyword>
<gene>
    <name evidence="2" type="ORF">GQE99_01095</name>
</gene>
<reference evidence="2 3" key="1">
    <citation type="submission" date="2019-12" db="EMBL/GenBank/DDBJ databases">
        <title>Maritimibacter sp. nov. sp. isolated from sea sand.</title>
        <authorList>
            <person name="Kim J."/>
            <person name="Jeong S.E."/>
            <person name="Jung H.S."/>
            <person name="Jeon C.O."/>
        </authorList>
    </citation>
    <scope>NUCLEOTIDE SEQUENCE [LARGE SCALE GENOMIC DNA]</scope>
    <source>
        <strain evidence="2 3">DP07</strain>
    </source>
</reference>
<comment type="caution">
    <text evidence="2">The sequence shown here is derived from an EMBL/GenBank/DDBJ whole genome shotgun (WGS) entry which is preliminary data.</text>
</comment>
<feature type="transmembrane region" description="Helical" evidence="1">
    <location>
        <begin position="21"/>
        <end position="44"/>
    </location>
</feature>
<feature type="transmembrane region" description="Helical" evidence="1">
    <location>
        <begin position="77"/>
        <end position="95"/>
    </location>
</feature>
<organism evidence="2 3">
    <name type="scientific">Maritimibacter harenae</name>
    <dbReference type="NCBI Taxonomy" id="2606218"/>
    <lineage>
        <taxon>Bacteria</taxon>
        <taxon>Pseudomonadati</taxon>
        <taxon>Pseudomonadota</taxon>
        <taxon>Alphaproteobacteria</taxon>
        <taxon>Rhodobacterales</taxon>
        <taxon>Roseobacteraceae</taxon>
        <taxon>Maritimibacter</taxon>
    </lineage>
</organism>
<evidence type="ECO:0000313" key="3">
    <source>
        <dbReference type="Proteomes" id="UP000467322"/>
    </source>
</evidence>
<dbReference type="PANTHER" id="PTHR30199:SF0">
    <property type="entry name" value="INNER MEMBRANE PROTEIN YDCO"/>
    <property type="match status" value="1"/>
</dbReference>
<dbReference type="PANTHER" id="PTHR30199">
    <property type="entry name" value="MFS FAMILY TRANSPORTER, PREDICTED SUBSTRATE BENZOATE"/>
    <property type="match status" value="1"/>
</dbReference>
<dbReference type="EMBL" id="WTUX01000002">
    <property type="protein sequence ID" value="MZR11630.1"/>
    <property type="molecule type" value="Genomic_DNA"/>
</dbReference>
<sequence length="399" mass="41169">MTDRNDDTPVSRLPVTETVNAFVAFLFAASAPVAIILSAGVHGGLTEVDLASWIFAAFVVNGALSIGMSVAFRQPLAFFWTIPGTVLVGTALESMSLAEVVGAYLLTAALLLVLGLTGWVKAAMDRLPMPIVMGMVAGVFVQFGLDWILAFETDFVLVAAMTATFFALTAMPRAQKVFPPMIGVLIVGLAILAYQGNGAAPALNGDRIFAAPQLYAPEFTLAATLELVVPLAITVIAAQNAQGIVILRAAGHTPPVNAITTACGGASLVAAAFGSVSSCLTGPSNAILVSGGARERQWLAAVLLGSFAILFGVFAPVVTSLLLATPAAFLSTLAGLALLRTLQAAFQTSFGPTFPLGGLVAFLVTLAGLPIFNIGAPFWGLVFGLLASLLLERDSFAKE</sequence>
<feature type="transmembrane region" description="Helical" evidence="1">
    <location>
        <begin position="298"/>
        <end position="315"/>
    </location>
</feature>
<feature type="transmembrane region" description="Helical" evidence="1">
    <location>
        <begin position="155"/>
        <end position="171"/>
    </location>
</feature>
<dbReference type="Proteomes" id="UP000467322">
    <property type="component" value="Unassembled WGS sequence"/>
</dbReference>
<keyword evidence="1" id="KW-0812">Transmembrane</keyword>
<evidence type="ECO:0000256" key="1">
    <source>
        <dbReference type="SAM" id="Phobius"/>
    </source>
</evidence>
<accession>A0A845LUU0</accession>
<protein>
    <submittedName>
        <fullName evidence="2">Benzoate transporter</fullName>
    </submittedName>
</protein>